<protein>
    <submittedName>
        <fullName evidence="1">Uncharacterized protein</fullName>
    </submittedName>
</protein>
<evidence type="ECO:0000313" key="2">
    <source>
        <dbReference type="Proteomes" id="UP000266292"/>
    </source>
</evidence>
<gene>
    <name evidence="1" type="ORF">CA264_19865</name>
</gene>
<dbReference type="KEGG" id="pact:CA264_19865"/>
<dbReference type="AlphaFoldDB" id="A0A1X9YXA7"/>
<accession>A0A1X9YXA7</accession>
<dbReference type="Proteomes" id="UP000266292">
    <property type="component" value="Chromosome"/>
</dbReference>
<organism evidence="1 2">
    <name type="scientific">Pontibacter actiniarum</name>
    <dbReference type="NCBI Taxonomy" id="323450"/>
    <lineage>
        <taxon>Bacteria</taxon>
        <taxon>Pseudomonadati</taxon>
        <taxon>Bacteroidota</taxon>
        <taxon>Cytophagia</taxon>
        <taxon>Cytophagales</taxon>
        <taxon>Hymenobacteraceae</taxon>
        <taxon>Pontibacter</taxon>
    </lineage>
</organism>
<evidence type="ECO:0000313" key="1">
    <source>
        <dbReference type="EMBL" id="ARS37499.1"/>
    </source>
</evidence>
<dbReference type="EMBL" id="CP021235">
    <property type="protein sequence ID" value="ARS37499.1"/>
    <property type="molecule type" value="Genomic_DNA"/>
</dbReference>
<name>A0A1X9YXA7_9BACT</name>
<keyword evidence="2" id="KW-1185">Reference proteome</keyword>
<reference evidence="2" key="1">
    <citation type="submission" date="2017-05" db="EMBL/GenBank/DDBJ databases">
        <authorList>
            <person name="Ray J."/>
            <person name="Price M."/>
            <person name="Deutschbauer A."/>
        </authorList>
    </citation>
    <scope>NUCLEOTIDE SEQUENCE [LARGE SCALE GENOMIC DNA]</scope>
    <source>
        <strain evidence="2">DSM 19842</strain>
    </source>
</reference>
<sequence length="77" mass="8302">MDCIGKPFLKERALAERKKKLYVKTVAIGTAPSPWVERLVPVAVPARAARSGARAASGAQRDALIEGLYPQDEPSRA</sequence>
<proteinExistence type="predicted"/>